<dbReference type="InterPro" id="IPR036390">
    <property type="entry name" value="WH_DNA-bd_sf"/>
</dbReference>
<keyword evidence="2" id="KW-1185">Reference proteome</keyword>
<protein>
    <submittedName>
        <fullName evidence="1">Uncharacterized protein</fullName>
    </submittedName>
</protein>
<dbReference type="EMBL" id="CP000254">
    <property type="protein sequence ID" value="ABD40804.1"/>
    <property type="molecule type" value="Genomic_DNA"/>
</dbReference>
<dbReference type="STRING" id="323259.Mhun_1054"/>
<dbReference type="Proteomes" id="UP000001941">
    <property type="component" value="Chromosome"/>
</dbReference>
<accession>Q2FR31</accession>
<proteinExistence type="predicted"/>
<dbReference type="eggNOG" id="arCOG05152">
    <property type="taxonomic scope" value="Archaea"/>
</dbReference>
<dbReference type="Gene3D" id="1.10.10.10">
    <property type="entry name" value="Winged helix-like DNA-binding domain superfamily/Winged helix DNA-binding domain"/>
    <property type="match status" value="1"/>
</dbReference>
<sequence>MHQRLILQNLPRPHKKDLIEETYWLCDTLGLSSGRDIDNLSTQIILKILENLSGNDGISSEDLGSLLEISQGRVNHHLRNLSRSGMIYRDRRLIHLRGRSLRDSIREIRRDANRIFDELESVADEIDGIIGISGKSEEKSLVIRMKSGIMVQK</sequence>
<reference evidence="2" key="1">
    <citation type="journal article" date="2016" name="Stand. Genomic Sci.">
        <title>Complete genome sequence of Methanospirillum hungatei type strain JF1.</title>
        <authorList>
            <person name="Gunsalus R.P."/>
            <person name="Cook L.E."/>
            <person name="Crable B."/>
            <person name="Rohlin L."/>
            <person name="McDonald E."/>
            <person name="Mouttaki H."/>
            <person name="Sieber J.R."/>
            <person name="Poweleit N."/>
            <person name="Zhou H."/>
            <person name="Lapidus A.L."/>
            <person name="Daligault H.E."/>
            <person name="Land M."/>
            <person name="Gilna P."/>
            <person name="Ivanova N."/>
            <person name="Kyrpides N."/>
            <person name="Culley D.E."/>
            <person name="McInerney M.J."/>
        </authorList>
    </citation>
    <scope>NUCLEOTIDE SEQUENCE [LARGE SCALE GENOMIC DNA]</scope>
    <source>
        <strain evidence="2">ATCC 27890 / DSM 864 / NBRC 100397 / JF-1</strain>
    </source>
</reference>
<dbReference type="AlphaFoldDB" id="Q2FR31"/>
<dbReference type="EnsemblBacteria" id="ABD40804">
    <property type="protein sequence ID" value="ABD40804"/>
    <property type="gene ID" value="Mhun_1054"/>
</dbReference>
<organism evidence="1 2">
    <name type="scientific">Methanospirillum hungatei JF-1 (strain ATCC 27890 / DSM 864 / NBRC 100397 / JF-1)</name>
    <dbReference type="NCBI Taxonomy" id="323259"/>
    <lineage>
        <taxon>Archaea</taxon>
        <taxon>Methanobacteriati</taxon>
        <taxon>Methanobacteriota</taxon>
        <taxon>Stenosarchaea group</taxon>
        <taxon>Methanomicrobia</taxon>
        <taxon>Methanomicrobiales</taxon>
        <taxon>Methanospirillaceae</taxon>
        <taxon>Methanospirillum</taxon>
    </lineage>
</organism>
<dbReference type="HOGENOM" id="CLU_149093_0_0_2"/>
<name>Q2FR31_METHJ</name>
<dbReference type="OrthoDB" id="136394at2157"/>
<evidence type="ECO:0000313" key="1">
    <source>
        <dbReference type="EMBL" id="ABD40804.1"/>
    </source>
</evidence>
<dbReference type="RefSeq" id="WP_011448083.1">
    <property type="nucleotide sequence ID" value="NC_007796.1"/>
</dbReference>
<evidence type="ECO:0000313" key="2">
    <source>
        <dbReference type="Proteomes" id="UP000001941"/>
    </source>
</evidence>
<gene>
    <name evidence="1" type="ordered locus">Mhun_1054</name>
</gene>
<dbReference type="KEGG" id="mhu:Mhun_1054"/>
<dbReference type="InterPro" id="IPR036388">
    <property type="entry name" value="WH-like_DNA-bd_sf"/>
</dbReference>
<dbReference type="GeneID" id="3924730"/>
<dbReference type="InParanoid" id="Q2FR31"/>
<dbReference type="SUPFAM" id="SSF46785">
    <property type="entry name" value="Winged helix' DNA-binding domain"/>
    <property type="match status" value="1"/>
</dbReference>
<dbReference type="Pfam" id="PF13412">
    <property type="entry name" value="HTH_24"/>
    <property type="match status" value="1"/>
</dbReference>